<reference evidence="1" key="2">
    <citation type="journal article" date="2021" name="PeerJ">
        <title>Extensive microbial diversity within the chicken gut microbiome revealed by metagenomics and culture.</title>
        <authorList>
            <person name="Gilroy R."/>
            <person name="Ravi A."/>
            <person name="Getino M."/>
            <person name="Pursley I."/>
            <person name="Horton D.L."/>
            <person name="Alikhan N.F."/>
            <person name="Baker D."/>
            <person name="Gharbi K."/>
            <person name="Hall N."/>
            <person name="Watson M."/>
            <person name="Adriaenssens E.M."/>
            <person name="Foster-Nyarko E."/>
            <person name="Jarju S."/>
            <person name="Secka A."/>
            <person name="Antonio M."/>
            <person name="Oren A."/>
            <person name="Chaudhuri R.R."/>
            <person name="La Ragione R."/>
            <person name="Hildebrand F."/>
            <person name="Pallen M.J."/>
        </authorList>
    </citation>
    <scope>NUCLEOTIDE SEQUENCE</scope>
    <source>
        <strain evidence="1">CHK158-818</strain>
    </source>
</reference>
<evidence type="ECO:0000313" key="2">
    <source>
        <dbReference type="Proteomes" id="UP000824112"/>
    </source>
</evidence>
<sequence length="373" mass="43145">MFFRDVIGQDEVKRQLIQSVKSGRIAHAQLFTGGEGVGKFPLALAYARYIQCTNRQENDACGECLSCKKYNTLLHPDLHFVYPIVKKGSKETVCDDYIAQWREFVNENSYFNLDQWLAYIGAGNAQATIYAKESDEIIRKLNLKTYESDYKVMIIWLPERMNETCANKLLKVIEEPYENTVLLLVSDEPDKILNTILSRSQQIQVRSIPHEIIARELVRQYGIDEQDAVAVAHTSGGSFVKAVEAIRLSEENSLFFDLFVRLMRLAYSRKIKALKEWTEEVAELGRERQKKLLAYSQRMLRENFIYNLAIPQINYLNRQEAAFSSRFAPFITERNIYPLMEEFGRAEADIAQNANSKIVFFDLCIKVIMLLKK</sequence>
<dbReference type="EMBL" id="DVNA01000064">
    <property type="protein sequence ID" value="HIU54743.1"/>
    <property type="molecule type" value="Genomic_DNA"/>
</dbReference>
<proteinExistence type="predicted"/>
<protein>
    <submittedName>
        <fullName evidence="1">DNA polymerase III subunit delta</fullName>
    </submittedName>
</protein>
<dbReference type="Gene3D" id="3.40.50.300">
    <property type="entry name" value="P-loop containing nucleotide triphosphate hydrolases"/>
    <property type="match status" value="1"/>
</dbReference>
<dbReference type="InterPro" id="IPR050238">
    <property type="entry name" value="DNA_Rep/Repair_Clamp_Loader"/>
</dbReference>
<gene>
    <name evidence="1" type="ORF">IAB03_02925</name>
</gene>
<reference evidence="1" key="1">
    <citation type="submission" date="2020-10" db="EMBL/GenBank/DDBJ databases">
        <authorList>
            <person name="Gilroy R."/>
        </authorList>
    </citation>
    <scope>NUCLEOTIDE SEQUENCE</scope>
    <source>
        <strain evidence="1">CHK158-818</strain>
    </source>
</reference>
<dbReference type="Pfam" id="PF13177">
    <property type="entry name" value="DNA_pol3_delta2"/>
    <property type="match status" value="1"/>
</dbReference>
<dbReference type="PANTHER" id="PTHR11669:SF8">
    <property type="entry name" value="DNA POLYMERASE III SUBUNIT DELTA"/>
    <property type="match status" value="1"/>
</dbReference>
<accession>A0A9D1SCP4</accession>
<dbReference type="GO" id="GO:0006261">
    <property type="term" value="P:DNA-templated DNA replication"/>
    <property type="evidence" value="ECO:0007669"/>
    <property type="project" value="TreeGrafter"/>
</dbReference>
<comment type="caution">
    <text evidence="1">The sequence shown here is derived from an EMBL/GenBank/DDBJ whole genome shotgun (WGS) entry which is preliminary data.</text>
</comment>
<dbReference type="AlphaFoldDB" id="A0A9D1SCP4"/>
<dbReference type="SUPFAM" id="SSF52540">
    <property type="entry name" value="P-loop containing nucleoside triphosphate hydrolases"/>
    <property type="match status" value="1"/>
</dbReference>
<dbReference type="InterPro" id="IPR027417">
    <property type="entry name" value="P-loop_NTPase"/>
</dbReference>
<name>A0A9D1SCP4_9BACT</name>
<evidence type="ECO:0000313" key="1">
    <source>
        <dbReference type="EMBL" id="HIU54743.1"/>
    </source>
</evidence>
<dbReference type="Proteomes" id="UP000824112">
    <property type="component" value="Unassembled WGS sequence"/>
</dbReference>
<dbReference type="PANTHER" id="PTHR11669">
    <property type="entry name" value="REPLICATION FACTOR C / DNA POLYMERASE III GAMMA-TAU SUBUNIT"/>
    <property type="match status" value="1"/>
</dbReference>
<organism evidence="1 2">
    <name type="scientific">Candidatus Gallibacteroides avistercoris</name>
    <dbReference type="NCBI Taxonomy" id="2840833"/>
    <lineage>
        <taxon>Bacteria</taxon>
        <taxon>Pseudomonadati</taxon>
        <taxon>Bacteroidota</taxon>
        <taxon>Bacteroidia</taxon>
        <taxon>Bacteroidales</taxon>
        <taxon>Bacteroidaceae</taxon>
        <taxon>Bacteroidaceae incertae sedis</taxon>
        <taxon>Candidatus Gallibacteroides</taxon>
    </lineage>
</organism>